<protein>
    <recommendedName>
        <fullName evidence="5">DUF4352 domain-containing protein</fullName>
    </recommendedName>
</protein>
<comment type="caution">
    <text evidence="3">The sequence shown here is derived from an EMBL/GenBank/DDBJ whole genome shotgun (WGS) entry which is preliminary data.</text>
</comment>
<accession>A0A095YEJ1</accession>
<feature type="compositionally biased region" description="Low complexity" evidence="1">
    <location>
        <begin position="34"/>
        <end position="47"/>
    </location>
</feature>
<evidence type="ECO:0000256" key="1">
    <source>
        <dbReference type="SAM" id="MobiDB-lite"/>
    </source>
</evidence>
<name>A0A095YEJ1_9MICC</name>
<proteinExistence type="predicted"/>
<evidence type="ECO:0000313" key="3">
    <source>
        <dbReference type="EMBL" id="KGF20683.1"/>
    </source>
</evidence>
<feature type="chain" id="PRO_5039135773" description="DUF4352 domain-containing protein" evidence="2">
    <location>
        <begin position="23"/>
        <end position="225"/>
    </location>
</feature>
<dbReference type="Proteomes" id="UP000053528">
    <property type="component" value="Unassembled WGS sequence"/>
</dbReference>
<gene>
    <name evidence="3" type="ORF">HMPREF2128_04460</name>
</gene>
<feature type="signal peptide" evidence="2">
    <location>
        <begin position="1"/>
        <end position="22"/>
    </location>
</feature>
<keyword evidence="2" id="KW-0732">Signal</keyword>
<sequence length="225" mass="23939">MNKSTASKMILGLALASSIGLAGCSVGVSDEGQDQSANQASAQQSPQGENTNSEEQAHTTSGDSTSNNTNASDNGAEQGNDSGEGNPDGQQDNREPILSVTTGVTVEGDKDAKLTIDMLEAKREGKFVKVVYGYTLHTTAQDDGGFNLWKVAGNQHNVFEYAIDQTNLNKHERLNSGAVTNQGVHLTPGKRVYSTSVFAAPPEDVHTMDFNMWNNTEMAQGVEID</sequence>
<dbReference type="PROSITE" id="PS51257">
    <property type="entry name" value="PROKAR_LIPOPROTEIN"/>
    <property type="match status" value="1"/>
</dbReference>
<organism evidence="3 4">
    <name type="scientific">Pseudoglutamicibacter albus DNF00011</name>
    <dbReference type="NCBI Taxonomy" id="1401063"/>
    <lineage>
        <taxon>Bacteria</taxon>
        <taxon>Bacillati</taxon>
        <taxon>Actinomycetota</taxon>
        <taxon>Actinomycetes</taxon>
        <taxon>Micrococcales</taxon>
        <taxon>Micrococcaceae</taxon>
        <taxon>Pseudoglutamicibacter</taxon>
    </lineage>
</organism>
<dbReference type="EMBL" id="JRNH01000012">
    <property type="protein sequence ID" value="KGF20683.1"/>
    <property type="molecule type" value="Genomic_DNA"/>
</dbReference>
<feature type="compositionally biased region" description="Low complexity" evidence="1">
    <location>
        <begin position="59"/>
        <end position="76"/>
    </location>
</feature>
<dbReference type="AlphaFoldDB" id="A0A095YEJ1"/>
<dbReference type="RefSeq" id="WP_035755475.1">
    <property type="nucleotide sequence ID" value="NZ_JRNH01000012.1"/>
</dbReference>
<evidence type="ECO:0008006" key="5">
    <source>
        <dbReference type="Google" id="ProtNLM"/>
    </source>
</evidence>
<evidence type="ECO:0000256" key="2">
    <source>
        <dbReference type="SAM" id="SignalP"/>
    </source>
</evidence>
<feature type="region of interest" description="Disordered" evidence="1">
    <location>
        <begin position="24"/>
        <end position="104"/>
    </location>
</feature>
<evidence type="ECO:0000313" key="4">
    <source>
        <dbReference type="Proteomes" id="UP000053528"/>
    </source>
</evidence>
<reference evidence="3 4" key="1">
    <citation type="submission" date="2014-07" db="EMBL/GenBank/DDBJ databases">
        <authorList>
            <person name="McCorrison J."/>
            <person name="Sanka R."/>
            <person name="Torralba M."/>
            <person name="Gillis M."/>
            <person name="Haft D.H."/>
            <person name="Methe B."/>
            <person name="Sutton G."/>
            <person name="Nelson K.E."/>
        </authorList>
    </citation>
    <scope>NUCLEOTIDE SEQUENCE [LARGE SCALE GENOMIC DNA]</scope>
    <source>
        <strain evidence="3 4">DNF00011</strain>
    </source>
</reference>